<dbReference type="CDD" id="cd20293">
    <property type="entry name" value="cupin_HutD_N"/>
    <property type="match status" value="1"/>
</dbReference>
<keyword evidence="2" id="KW-1185">Reference proteome</keyword>
<proteinExistence type="predicted"/>
<dbReference type="InterPro" id="IPR010282">
    <property type="entry name" value="Uncharacterised_HutD/Ves"/>
</dbReference>
<reference evidence="1 2" key="1">
    <citation type="submission" date="2023-04" db="EMBL/GenBank/DDBJ databases">
        <title>YMD61, complete Genome.</title>
        <authorList>
            <person name="Zhang J."/>
        </authorList>
    </citation>
    <scope>NUCLEOTIDE SEQUENCE [LARGE SCALE GENOMIC DNA]</scope>
    <source>
        <strain evidence="1 2">YMD61</strain>
    </source>
</reference>
<name>A0ABY8Q3B9_9RHOB</name>
<dbReference type="SUPFAM" id="SSF51182">
    <property type="entry name" value="RmlC-like cupins"/>
    <property type="match status" value="1"/>
</dbReference>
<gene>
    <name evidence="1" type="ORF">QF092_13855</name>
</gene>
<dbReference type="Gene3D" id="2.60.120.10">
    <property type="entry name" value="Jelly Rolls"/>
    <property type="match status" value="1"/>
</dbReference>
<dbReference type="PANTHER" id="PTHR37943">
    <property type="entry name" value="PROTEIN VES"/>
    <property type="match status" value="1"/>
</dbReference>
<dbReference type="Pfam" id="PF05962">
    <property type="entry name" value="HutD"/>
    <property type="match status" value="1"/>
</dbReference>
<sequence>MRHLSQADYTRQPWKNGKGVTVELTRAERDGAILYRLSMATVAEDGPFSLFPGIDRNLTVISGPGFRLSGDGIALDCQPFVPVAFPGDVAVVASGTAAGPSEDFNVMTSRNLPRPDVRLLREGQGAASGGRLALFALDALTVAGRTLAQHDLILTDAPLPPISGGPALLVRLHGVSD</sequence>
<organism evidence="1 2">
    <name type="scientific">Fuscovulum ytuae</name>
    <dbReference type="NCBI Taxonomy" id="3042299"/>
    <lineage>
        <taxon>Bacteria</taxon>
        <taxon>Pseudomonadati</taxon>
        <taxon>Pseudomonadota</taxon>
        <taxon>Alphaproteobacteria</taxon>
        <taxon>Rhodobacterales</taxon>
        <taxon>Paracoccaceae</taxon>
        <taxon>Fuscovulum</taxon>
    </lineage>
</organism>
<evidence type="ECO:0000313" key="2">
    <source>
        <dbReference type="Proteomes" id="UP001230978"/>
    </source>
</evidence>
<protein>
    <submittedName>
        <fullName evidence="1">HutD family protein</fullName>
    </submittedName>
</protein>
<dbReference type="EMBL" id="CP124535">
    <property type="protein sequence ID" value="WGV15344.1"/>
    <property type="molecule type" value="Genomic_DNA"/>
</dbReference>
<accession>A0ABY8Q3B9</accession>
<evidence type="ECO:0000313" key="1">
    <source>
        <dbReference type="EMBL" id="WGV15344.1"/>
    </source>
</evidence>
<dbReference type="InterPro" id="IPR011051">
    <property type="entry name" value="RmlC_Cupin_sf"/>
</dbReference>
<dbReference type="InterPro" id="IPR014710">
    <property type="entry name" value="RmlC-like_jellyroll"/>
</dbReference>
<dbReference type="Proteomes" id="UP001230978">
    <property type="component" value="Chromosome"/>
</dbReference>
<dbReference type="PANTHER" id="PTHR37943:SF1">
    <property type="entry name" value="PROTEIN VES"/>
    <property type="match status" value="1"/>
</dbReference>
<dbReference type="RefSeq" id="WP_281464627.1">
    <property type="nucleotide sequence ID" value="NZ_CP124535.1"/>
</dbReference>